<dbReference type="EMBL" id="JADIMZ010000116">
    <property type="protein sequence ID" value="MBO8433207.1"/>
    <property type="molecule type" value="Genomic_DNA"/>
</dbReference>
<dbReference type="InterPro" id="IPR043744">
    <property type="entry name" value="DUF5689"/>
</dbReference>
<dbReference type="Pfam" id="PF18942">
    <property type="entry name" value="DUF5689"/>
    <property type="match status" value="1"/>
</dbReference>
<organism evidence="4 5">
    <name type="scientific">Candidatus Pullibacteroides excrementavium</name>
    <dbReference type="NCBI Taxonomy" id="2840905"/>
    <lineage>
        <taxon>Bacteria</taxon>
        <taxon>Pseudomonadati</taxon>
        <taxon>Bacteroidota</taxon>
        <taxon>Bacteroidia</taxon>
        <taxon>Bacteroidales</taxon>
        <taxon>Candidatus Pullibacteroides</taxon>
    </lineage>
</organism>
<dbReference type="InterPro" id="IPR014755">
    <property type="entry name" value="Cu-Rt/internalin_Ig-like"/>
</dbReference>
<proteinExistence type="predicted"/>
<reference evidence="4" key="1">
    <citation type="submission" date="2020-10" db="EMBL/GenBank/DDBJ databases">
        <authorList>
            <person name="Gilroy R."/>
        </authorList>
    </citation>
    <scope>NUCLEOTIDE SEQUENCE</scope>
    <source>
        <strain evidence="4">2889</strain>
    </source>
</reference>
<dbReference type="InterPro" id="IPR026444">
    <property type="entry name" value="Secre_tail"/>
</dbReference>
<evidence type="ECO:0000256" key="2">
    <source>
        <dbReference type="SAM" id="SignalP"/>
    </source>
</evidence>
<feature type="chain" id="PRO_5038433559" evidence="2">
    <location>
        <begin position="21"/>
        <end position="569"/>
    </location>
</feature>
<reference evidence="4" key="2">
    <citation type="journal article" date="2021" name="PeerJ">
        <title>Extensive microbial diversity within the chicken gut microbiome revealed by metagenomics and culture.</title>
        <authorList>
            <person name="Gilroy R."/>
            <person name="Ravi A."/>
            <person name="Getino M."/>
            <person name="Pursley I."/>
            <person name="Horton D.L."/>
            <person name="Alikhan N.F."/>
            <person name="Baker D."/>
            <person name="Gharbi K."/>
            <person name="Hall N."/>
            <person name="Watson M."/>
            <person name="Adriaenssens E.M."/>
            <person name="Foster-Nyarko E."/>
            <person name="Jarju S."/>
            <person name="Secka A."/>
            <person name="Antonio M."/>
            <person name="Oren A."/>
            <person name="Chaudhuri R.R."/>
            <person name="La Ragione R."/>
            <person name="Hildebrand F."/>
            <person name="Pallen M.J."/>
        </authorList>
    </citation>
    <scope>NUCLEOTIDE SEQUENCE</scope>
    <source>
        <strain evidence="4">2889</strain>
    </source>
</reference>
<feature type="signal peptide" evidence="2">
    <location>
        <begin position="1"/>
        <end position="20"/>
    </location>
</feature>
<name>A0A9D9H2W4_9BACT</name>
<dbReference type="InterPro" id="IPR001322">
    <property type="entry name" value="Lamin_tail_dom"/>
</dbReference>
<dbReference type="Proteomes" id="UP000823612">
    <property type="component" value="Unassembled WGS sequence"/>
</dbReference>
<dbReference type="Gene3D" id="2.60.40.1220">
    <property type="match status" value="1"/>
</dbReference>
<comment type="caution">
    <text evidence="4">The sequence shown here is derived from an EMBL/GenBank/DDBJ whole genome shotgun (WGS) entry which is preliminary data.</text>
</comment>
<gene>
    <name evidence="4" type="ORF">IAB08_07975</name>
</gene>
<evidence type="ECO:0000256" key="1">
    <source>
        <dbReference type="ARBA" id="ARBA00022729"/>
    </source>
</evidence>
<dbReference type="Pfam" id="PF00932">
    <property type="entry name" value="LTD"/>
    <property type="match status" value="1"/>
</dbReference>
<dbReference type="NCBIfam" id="TIGR04183">
    <property type="entry name" value="Por_Secre_tail"/>
    <property type="match status" value="1"/>
</dbReference>
<dbReference type="Pfam" id="PF13205">
    <property type="entry name" value="Big_5"/>
    <property type="match status" value="1"/>
</dbReference>
<feature type="domain" description="LTD" evidence="3">
    <location>
        <begin position="16"/>
        <end position="139"/>
    </location>
</feature>
<evidence type="ECO:0000259" key="3">
    <source>
        <dbReference type="PROSITE" id="PS51841"/>
    </source>
</evidence>
<keyword evidence="1 2" id="KW-0732">Signal</keyword>
<sequence>MKKEMFILAAALLGMGMTSAQDTHTYSDLIVSEYVEGSSYNKAIEIYNGTGADVDLSAYTLQKQSNGAGEYGNALELSGMLADGLTYVIVVEDCDNSDLRDLADTIASSQAMNFNGNDAVALFKGSEKIDEVGVFGSTADWGKDVTLRRIYGEGPTATYDPSEWTEADKDDFSDLGKFGADVEAPSIRMVTGEASDPNTIMVHVTEPLDSLSAVTVSNYSLNNDATVDSAIYKSDWEYVVLKTSKLTAGTEYTITVNGVTDRAGNAMNNVTYAFTFGYIDVADLAALNDLRDSYVEGQAYRITNPVVVTAVIGKFGSGQNTTNVWVQDQGCETTLGHSMMLYRIEENASNLQVGSVINNLIGQLTVYNDLVEMQYIDEASMEITGETADVTVTTVTVAELLGENGMDYQNALVRIDGVIFAETGSFEENTSYNISDGTSTIVFRTNREGSYLGEAIPTEEVSVIGYIGWYNNQAQILPRVKEDIFTPSANEDARRIEVAVYPNPTDGELNVRAEGRFDLNVYSVNGTLVLAQEGLNAEARIDLSGLSKGVYMVEVKTAEGSAMNKVVVR</sequence>
<accession>A0A9D9H2W4</accession>
<dbReference type="PROSITE" id="PS51841">
    <property type="entry name" value="LTD"/>
    <property type="match status" value="1"/>
</dbReference>
<dbReference type="InterPro" id="IPR032812">
    <property type="entry name" value="SbsA_Ig"/>
</dbReference>
<dbReference type="Pfam" id="PF18962">
    <property type="entry name" value="Por_Secre_tail"/>
    <property type="match status" value="1"/>
</dbReference>
<dbReference type="AlphaFoldDB" id="A0A9D9H2W4"/>
<evidence type="ECO:0000313" key="4">
    <source>
        <dbReference type="EMBL" id="MBO8433207.1"/>
    </source>
</evidence>
<evidence type="ECO:0000313" key="5">
    <source>
        <dbReference type="Proteomes" id="UP000823612"/>
    </source>
</evidence>
<protein>
    <submittedName>
        <fullName evidence="4">T9SS type A sorting domain-containing protein</fullName>
    </submittedName>
</protein>